<dbReference type="Proteomes" id="UP000885664">
    <property type="component" value="Unassembled WGS sequence"/>
</dbReference>
<sequence>MSELLIEIYKITASLLLGLGIGVMLSSRSLIKMLLGIEVMFNGSLLYLTLIGTIYPYMAAVFSLLAILIASAELLVAVSIVILYYRWHGEITIKGELPEENR</sequence>
<proteinExistence type="predicted"/>
<accession>A0A7C2YJI0</accession>
<comment type="subcellular location">
    <subcellularLocation>
        <location evidence="1">Membrane</location>
        <topology evidence="1">Multi-pass membrane protein</topology>
    </subcellularLocation>
</comment>
<gene>
    <name evidence="6" type="ORF">ENO36_02090</name>
</gene>
<keyword evidence="4 5" id="KW-0472">Membrane</keyword>
<keyword evidence="3 5" id="KW-1133">Transmembrane helix</keyword>
<evidence type="ECO:0000256" key="2">
    <source>
        <dbReference type="ARBA" id="ARBA00022692"/>
    </source>
</evidence>
<dbReference type="AlphaFoldDB" id="A0A7C2YJI0"/>
<evidence type="ECO:0000256" key="3">
    <source>
        <dbReference type="ARBA" id="ARBA00022989"/>
    </source>
</evidence>
<dbReference type="Pfam" id="PF00420">
    <property type="entry name" value="Oxidored_q2"/>
    <property type="match status" value="1"/>
</dbReference>
<keyword evidence="2 5" id="KW-0812">Transmembrane</keyword>
<dbReference type="InterPro" id="IPR039428">
    <property type="entry name" value="NUOK/Mnh_C1-like"/>
</dbReference>
<feature type="transmembrane region" description="Helical" evidence="5">
    <location>
        <begin position="64"/>
        <end position="85"/>
    </location>
</feature>
<evidence type="ECO:0000256" key="1">
    <source>
        <dbReference type="ARBA" id="ARBA00004141"/>
    </source>
</evidence>
<name>A0A7C2YJI0_9CREN</name>
<reference evidence="6" key="1">
    <citation type="journal article" date="2020" name="mSystems">
        <title>Genome- and Community-Level Interaction Insights into Carbon Utilization and Element Cycling Functions of Hydrothermarchaeota in Hydrothermal Sediment.</title>
        <authorList>
            <person name="Zhou Z."/>
            <person name="Liu Y."/>
            <person name="Xu W."/>
            <person name="Pan J."/>
            <person name="Luo Z.H."/>
            <person name="Li M."/>
        </authorList>
    </citation>
    <scope>NUCLEOTIDE SEQUENCE [LARGE SCALE GENOMIC DNA]</scope>
    <source>
        <strain evidence="6">SpSt-1259</strain>
    </source>
</reference>
<comment type="caution">
    <text evidence="6">The sequence shown here is derived from an EMBL/GenBank/DDBJ whole genome shotgun (WGS) entry which is preliminary data.</text>
</comment>
<dbReference type="EMBL" id="DSFE01000046">
    <property type="protein sequence ID" value="HEU97631.1"/>
    <property type="molecule type" value="Genomic_DNA"/>
</dbReference>
<feature type="transmembrane region" description="Helical" evidence="5">
    <location>
        <begin position="6"/>
        <end position="27"/>
    </location>
</feature>
<protein>
    <submittedName>
        <fullName evidence="6">NADH-quinone oxidoreductase subunit K</fullName>
    </submittedName>
</protein>
<dbReference type="Gene3D" id="1.10.287.3510">
    <property type="match status" value="1"/>
</dbReference>
<organism evidence="6">
    <name type="scientific">Fervidicoccus fontis</name>
    <dbReference type="NCBI Taxonomy" id="683846"/>
    <lineage>
        <taxon>Archaea</taxon>
        <taxon>Thermoproteota</taxon>
        <taxon>Thermoprotei</taxon>
        <taxon>Fervidicoccales</taxon>
        <taxon>Fervidicoccaceae</taxon>
        <taxon>Fervidicoccus</taxon>
    </lineage>
</organism>
<feature type="transmembrane region" description="Helical" evidence="5">
    <location>
        <begin position="39"/>
        <end position="58"/>
    </location>
</feature>
<evidence type="ECO:0000256" key="4">
    <source>
        <dbReference type="ARBA" id="ARBA00023136"/>
    </source>
</evidence>
<evidence type="ECO:0000256" key="5">
    <source>
        <dbReference type="SAM" id="Phobius"/>
    </source>
</evidence>
<evidence type="ECO:0000313" key="6">
    <source>
        <dbReference type="EMBL" id="HEU97631.1"/>
    </source>
</evidence>
<dbReference type="GO" id="GO:0016020">
    <property type="term" value="C:membrane"/>
    <property type="evidence" value="ECO:0007669"/>
    <property type="project" value="UniProtKB-SubCell"/>
</dbReference>